<evidence type="ECO:0000259" key="2">
    <source>
        <dbReference type="Pfam" id="PF01243"/>
    </source>
</evidence>
<name>A0ABW8BK70_9ACTN</name>
<dbReference type="Gene3D" id="2.30.110.10">
    <property type="entry name" value="Electron Transport, Fmn-binding Protein, Chain A"/>
    <property type="match status" value="1"/>
</dbReference>
<dbReference type="GO" id="GO:0016491">
    <property type="term" value="F:oxidoreductase activity"/>
    <property type="evidence" value="ECO:0007669"/>
    <property type="project" value="UniProtKB-KW"/>
</dbReference>
<evidence type="ECO:0000313" key="4">
    <source>
        <dbReference type="Proteomes" id="UP001614264"/>
    </source>
</evidence>
<comment type="caution">
    <text evidence="3">The sequence shown here is derived from an EMBL/GenBank/DDBJ whole genome shotgun (WGS) entry which is preliminary data.</text>
</comment>
<dbReference type="EC" id="1.-.-.-" evidence="3"/>
<dbReference type="Pfam" id="PF01243">
    <property type="entry name" value="PNPOx_N"/>
    <property type="match status" value="1"/>
</dbReference>
<dbReference type="Proteomes" id="UP001614264">
    <property type="component" value="Unassembled WGS sequence"/>
</dbReference>
<dbReference type="RefSeq" id="WP_233645651.1">
    <property type="nucleotide sequence ID" value="NZ_JBITPR010000060.1"/>
</dbReference>
<dbReference type="InterPro" id="IPR011576">
    <property type="entry name" value="Pyridox_Oxase_N"/>
</dbReference>
<feature type="domain" description="Pyridoxamine 5'-phosphate oxidase N-terminal" evidence="2">
    <location>
        <begin position="9"/>
        <end position="134"/>
    </location>
</feature>
<evidence type="ECO:0000313" key="3">
    <source>
        <dbReference type="EMBL" id="MFI7875431.1"/>
    </source>
</evidence>
<dbReference type="SUPFAM" id="SSF50475">
    <property type="entry name" value="FMN-binding split barrel"/>
    <property type="match status" value="1"/>
</dbReference>
<dbReference type="PANTHER" id="PTHR35176:SF6">
    <property type="entry name" value="HEME OXYGENASE HI_0854-RELATED"/>
    <property type="match status" value="1"/>
</dbReference>
<dbReference type="PANTHER" id="PTHR35176">
    <property type="entry name" value="HEME OXYGENASE HI_0854-RELATED"/>
    <property type="match status" value="1"/>
</dbReference>
<organism evidence="3 4">
    <name type="scientific">Streptomyces salinarius</name>
    <dbReference type="NCBI Taxonomy" id="2762598"/>
    <lineage>
        <taxon>Bacteria</taxon>
        <taxon>Bacillati</taxon>
        <taxon>Actinomycetota</taxon>
        <taxon>Actinomycetes</taxon>
        <taxon>Kitasatosporales</taxon>
        <taxon>Streptomycetaceae</taxon>
        <taxon>Streptomyces</taxon>
    </lineage>
</organism>
<accession>A0ABW8BK70</accession>
<dbReference type="InterPro" id="IPR052019">
    <property type="entry name" value="F420H2_bilvrd_red/Heme_oxyg"/>
</dbReference>
<gene>
    <name evidence="3" type="ORF">AB4829_33170</name>
</gene>
<evidence type="ECO:0000256" key="1">
    <source>
        <dbReference type="ARBA" id="ARBA00023002"/>
    </source>
</evidence>
<dbReference type="EMBL" id="JBITPR010000060">
    <property type="protein sequence ID" value="MFI7875431.1"/>
    <property type="molecule type" value="Genomic_DNA"/>
</dbReference>
<dbReference type="NCBIfam" id="TIGR03618">
    <property type="entry name" value="Rv1155_F420"/>
    <property type="match status" value="1"/>
</dbReference>
<dbReference type="InterPro" id="IPR012349">
    <property type="entry name" value="Split_barrel_FMN-bd"/>
</dbReference>
<keyword evidence="1 3" id="KW-0560">Oxidoreductase</keyword>
<protein>
    <submittedName>
        <fullName evidence="3">PPOX class F420-dependent oxidoreductase</fullName>
        <ecNumber evidence="3">1.-.-.-</ecNumber>
    </submittedName>
</protein>
<reference evidence="3 4" key="1">
    <citation type="submission" date="2024-07" db="EMBL/GenBank/DDBJ databases">
        <title>Whole genome sequencing of Prodigiosin pigment-producing Streptomyces salinarius isolated from rhizosphere soil of Arachis hypogaea.</title>
        <authorList>
            <person name="Vidhya A."/>
            <person name="Ramya S."/>
        </authorList>
    </citation>
    <scope>NUCLEOTIDE SEQUENCE [LARGE SCALE GENOMIC DNA]</scope>
    <source>
        <strain evidence="3 4">VRMG2420</strain>
    </source>
</reference>
<dbReference type="InterPro" id="IPR019920">
    <property type="entry name" value="F420-binding_dom_put"/>
</dbReference>
<proteinExistence type="predicted"/>
<sequence>MTTETLALRPEVRALADGAHFAALTTLMPDGTPQTQVVWVSADGDHLLVNSEVERQKVRNLRRDPRATLMIWQRDNPYRYVEVRGRVTGETTGPAARAHIDELAMKYNGRAYPPQDIGSARIMLRIAPERQYVWGH</sequence>
<keyword evidence="4" id="KW-1185">Reference proteome</keyword>